<dbReference type="InterPro" id="IPR006665">
    <property type="entry name" value="OmpA-like"/>
</dbReference>
<dbReference type="GeneID" id="60375094"/>
<dbReference type="PATRIC" id="fig|438.15.peg.1865"/>
<dbReference type="OMA" id="DTSRIHQ"/>
<dbReference type="PROSITE" id="PS51123">
    <property type="entry name" value="OMPA_2"/>
    <property type="match status" value="1"/>
</dbReference>
<dbReference type="Pfam" id="PF00691">
    <property type="entry name" value="OmpA"/>
    <property type="match status" value="1"/>
</dbReference>
<comment type="caution">
    <text evidence="1">The sequence shown here is derived from an EMBL/GenBank/DDBJ whole genome shotgun (WGS) entry which is preliminary data.</text>
</comment>
<dbReference type="InterPro" id="IPR036737">
    <property type="entry name" value="OmpA-like_sf"/>
</dbReference>
<protein>
    <submittedName>
        <fullName evidence="1">Cytochrome-c oxidase</fullName>
        <ecNumber evidence="1">1.9.3.1</ecNumber>
    </submittedName>
</protein>
<dbReference type="RefSeq" id="WP_003624304.1">
    <property type="nucleotide sequence ID" value="NZ_CP039846.2"/>
</dbReference>
<dbReference type="SUPFAM" id="SSF103088">
    <property type="entry name" value="OmpA-like"/>
    <property type="match status" value="1"/>
</dbReference>
<evidence type="ECO:0000313" key="2">
    <source>
        <dbReference type="Proteomes" id="UP000093796"/>
    </source>
</evidence>
<dbReference type="GO" id="GO:0016020">
    <property type="term" value="C:membrane"/>
    <property type="evidence" value="ECO:0007669"/>
    <property type="project" value="UniProtKB-UniRule"/>
</dbReference>
<evidence type="ECO:0000313" key="1">
    <source>
        <dbReference type="EMBL" id="OAZ73126.1"/>
    </source>
</evidence>
<sequence>MRRLLPVAGLCLLAACAGNAPRKYVVFFSAGSTELDDNARNVLLQVAEKSKRHPSRIVKVEGYAHAGQDLSADALLAIQRAKAVAQQLSEDGVAGDHIVQTPRAPSSSEGMQVGSRRVEIELANP</sequence>
<dbReference type="Gene3D" id="3.30.1330.60">
    <property type="entry name" value="OmpA-like domain"/>
    <property type="match status" value="1"/>
</dbReference>
<dbReference type="EMBL" id="LYUD01000099">
    <property type="protein sequence ID" value="OAZ73126.1"/>
    <property type="molecule type" value="Genomic_DNA"/>
</dbReference>
<dbReference type="AlphaFoldDB" id="A0A1A0DE40"/>
<dbReference type="OrthoDB" id="7224667at2"/>
<organism evidence="1 2">
    <name type="scientific">Acetobacter pasteurianus</name>
    <name type="common">Acetobacter turbidans</name>
    <dbReference type="NCBI Taxonomy" id="438"/>
    <lineage>
        <taxon>Bacteria</taxon>
        <taxon>Pseudomonadati</taxon>
        <taxon>Pseudomonadota</taxon>
        <taxon>Alphaproteobacteria</taxon>
        <taxon>Acetobacterales</taxon>
        <taxon>Acetobacteraceae</taxon>
        <taxon>Acetobacter</taxon>
    </lineage>
</organism>
<gene>
    <name evidence="1" type="primary">coxB</name>
    <name evidence="1" type="ORF">SRCM100623_01672</name>
</gene>
<dbReference type="EC" id="1.9.3.1" evidence="1"/>
<reference evidence="1 2" key="1">
    <citation type="submission" date="2016-05" db="EMBL/GenBank/DDBJ databases">
        <title>Genome sequencing of Acetobacter pasteurianus strain SRCM100623.</title>
        <authorList>
            <person name="Song Y.R."/>
        </authorList>
    </citation>
    <scope>NUCLEOTIDE SEQUENCE [LARGE SCALE GENOMIC DNA]</scope>
    <source>
        <strain evidence="1 2">SRCM100623</strain>
    </source>
</reference>
<dbReference type="PROSITE" id="PS51257">
    <property type="entry name" value="PROKAR_LIPOPROTEIN"/>
    <property type="match status" value="1"/>
</dbReference>
<accession>A0A1A0DE40</accession>
<keyword evidence="1" id="KW-0560">Oxidoreductase</keyword>
<proteinExistence type="predicted"/>
<dbReference type="eggNOG" id="COG2885">
    <property type="taxonomic scope" value="Bacteria"/>
</dbReference>
<dbReference type="Proteomes" id="UP000093796">
    <property type="component" value="Unassembled WGS sequence"/>
</dbReference>
<dbReference type="GO" id="GO:0016491">
    <property type="term" value="F:oxidoreductase activity"/>
    <property type="evidence" value="ECO:0007669"/>
    <property type="project" value="UniProtKB-KW"/>
</dbReference>
<name>A0A1A0DE40_ACEPA</name>